<sequence>MAEENLLDAFWAVARALRGRSRSMLQPWGISPWQSRALGELGRHGPMRLGVLSERLRIAARSTTEVVDGLEALGLVAREPDPGDRRATVVSLTPEGEQRRRDIRAAQLAEADEYFSVLTPEERESLALSLRKLRPERGGGTGEAPPSG</sequence>
<keyword evidence="3" id="KW-1185">Reference proteome</keyword>
<dbReference type="Proteomes" id="UP001209654">
    <property type="component" value="Unassembled WGS sequence"/>
</dbReference>
<accession>A0ABQ5MWY1</accession>
<dbReference type="PRINTS" id="PR00598">
    <property type="entry name" value="HTHMARR"/>
</dbReference>
<organism evidence="2 3">
    <name type="scientific">Arthrobacter mangrovi</name>
    <dbReference type="NCBI Taxonomy" id="2966350"/>
    <lineage>
        <taxon>Bacteria</taxon>
        <taxon>Bacillati</taxon>
        <taxon>Actinomycetota</taxon>
        <taxon>Actinomycetes</taxon>
        <taxon>Micrococcales</taxon>
        <taxon>Micrococcaceae</taxon>
        <taxon>Arthrobacter</taxon>
    </lineage>
</organism>
<dbReference type="Gene3D" id="1.10.10.10">
    <property type="entry name" value="Winged helix-like DNA-binding domain superfamily/Winged helix DNA-binding domain"/>
    <property type="match status" value="1"/>
</dbReference>
<evidence type="ECO:0000313" key="2">
    <source>
        <dbReference type="EMBL" id="GLB68471.1"/>
    </source>
</evidence>
<dbReference type="Pfam" id="PF12802">
    <property type="entry name" value="MarR_2"/>
    <property type="match status" value="1"/>
</dbReference>
<reference evidence="2 3" key="1">
    <citation type="journal article" date="2023" name="Int. J. Syst. Evol. Microbiol.">
        <title>Arthrobacter mangrovi sp. nov., an actinobacterium isolated from the rhizosphere of a mangrove.</title>
        <authorList>
            <person name="Hamada M."/>
            <person name="Saitou S."/>
            <person name="Enomoto N."/>
            <person name="Nanri K."/>
            <person name="Hidaka K."/>
            <person name="Miura T."/>
            <person name="Tamura T."/>
        </authorList>
    </citation>
    <scope>NUCLEOTIDE SEQUENCE [LARGE SCALE GENOMIC DNA]</scope>
    <source>
        <strain evidence="2 3">NBRC 112813</strain>
    </source>
</reference>
<evidence type="ECO:0000313" key="3">
    <source>
        <dbReference type="Proteomes" id="UP001209654"/>
    </source>
</evidence>
<dbReference type="EMBL" id="BRVS01000018">
    <property type="protein sequence ID" value="GLB68471.1"/>
    <property type="molecule type" value="Genomic_DNA"/>
</dbReference>
<dbReference type="SUPFAM" id="SSF46785">
    <property type="entry name" value="Winged helix' DNA-binding domain"/>
    <property type="match status" value="1"/>
</dbReference>
<protein>
    <submittedName>
        <fullName evidence="2">MarR family transcriptional regulator</fullName>
    </submittedName>
</protein>
<dbReference type="RefSeq" id="WP_264796568.1">
    <property type="nucleotide sequence ID" value="NZ_BRVS01000018.1"/>
</dbReference>
<dbReference type="InterPro" id="IPR039422">
    <property type="entry name" value="MarR/SlyA-like"/>
</dbReference>
<feature type="domain" description="HTH marR-type" evidence="1">
    <location>
        <begin position="3"/>
        <end position="135"/>
    </location>
</feature>
<dbReference type="InterPro" id="IPR000835">
    <property type="entry name" value="HTH_MarR-typ"/>
</dbReference>
<dbReference type="SMART" id="SM00347">
    <property type="entry name" value="HTH_MARR"/>
    <property type="match status" value="1"/>
</dbReference>
<gene>
    <name evidence="2" type="primary">marR_2</name>
    <name evidence="2" type="ORF">AHIS1636_29130</name>
</gene>
<name>A0ABQ5MWY1_9MICC</name>
<dbReference type="PROSITE" id="PS50995">
    <property type="entry name" value="HTH_MARR_2"/>
    <property type="match status" value="1"/>
</dbReference>
<dbReference type="InterPro" id="IPR036390">
    <property type="entry name" value="WH_DNA-bd_sf"/>
</dbReference>
<dbReference type="PANTHER" id="PTHR33164:SF43">
    <property type="entry name" value="HTH-TYPE TRANSCRIPTIONAL REPRESSOR YETL"/>
    <property type="match status" value="1"/>
</dbReference>
<comment type="caution">
    <text evidence="2">The sequence shown here is derived from an EMBL/GenBank/DDBJ whole genome shotgun (WGS) entry which is preliminary data.</text>
</comment>
<evidence type="ECO:0000259" key="1">
    <source>
        <dbReference type="PROSITE" id="PS50995"/>
    </source>
</evidence>
<proteinExistence type="predicted"/>
<dbReference type="PANTHER" id="PTHR33164">
    <property type="entry name" value="TRANSCRIPTIONAL REGULATOR, MARR FAMILY"/>
    <property type="match status" value="1"/>
</dbReference>
<dbReference type="InterPro" id="IPR036388">
    <property type="entry name" value="WH-like_DNA-bd_sf"/>
</dbReference>